<dbReference type="GO" id="GO:0004045">
    <property type="term" value="F:peptidyl-tRNA hydrolase activity"/>
    <property type="evidence" value="ECO:0007669"/>
    <property type="project" value="TreeGrafter"/>
</dbReference>
<dbReference type="RefSeq" id="WP_188449564.1">
    <property type="nucleotide sequence ID" value="NZ_BMFO01000003.1"/>
</dbReference>
<evidence type="ECO:0000259" key="2">
    <source>
        <dbReference type="PROSITE" id="PS00745"/>
    </source>
</evidence>
<proteinExistence type="predicted"/>
<reference evidence="3" key="2">
    <citation type="submission" date="2020-09" db="EMBL/GenBank/DDBJ databases">
        <authorList>
            <person name="Sun Q."/>
            <person name="Zhou Y."/>
        </authorList>
    </citation>
    <scope>NUCLEOTIDE SEQUENCE</scope>
    <source>
        <strain evidence="3">CGMCC 1.12726</strain>
    </source>
</reference>
<feature type="domain" description="Prokaryotic-type class I peptide chain release factors" evidence="2">
    <location>
        <begin position="21"/>
        <end position="37"/>
    </location>
</feature>
<accession>A0A917CQV2</accession>
<dbReference type="PANTHER" id="PTHR47814">
    <property type="entry name" value="PEPTIDYL-TRNA HYDROLASE ARFB"/>
    <property type="match status" value="1"/>
</dbReference>
<feature type="compositionally biased region" description="Basic and acidic residues" evidence="1">
    <location>
        <begin position="118"/>
        <end position="141"/>
    </location>
</feature>
<dbReference type="Proteomes" id="UP000632858">
    <property type="component" value="Unassembled WGS sequence"/>
</dbReference>
<keyword evidence="4" id="KW-1185">Reference proteome</keyword>
<dbReference type="GO" id="GO:0072344">
    <property type="term" value="P:rescue of stalled ribosome"/>
    <property type="evidence" value="ECO:0007669"/>
    <property type="project" value="TreeGrafter"/>
</dbReference>
<reference evidence="3" key="1">
    <citation type="journal article" date="2014" name="Int. J. Syst. Evol. Microbiol.">
        <title>Complete genome sequence of Corynebacterium casei LMG S-19264T (=DSM 44701T), isolated from a smear-ripened cheese.</title>
        <authorList>
            <consortium name="US DOE Joint Genome Institute (JGI-PGF)"/>
            <person name="Walter F."/>
            <person name="Albersmeier A."/>
            <person name="Kalinowski J."/>
            <person name="Ruckert C."/>
        </authorList>
    </citation>
    <scope>NUCLEOTIDE SEQUENCE</scope>
    <source>
        <strain evidence="3">CGMCC 1.12726</strain>
    </source>
</reference>
<dbReference type="AlphaFoldDB" id="A0A917CQV2"/>
<feature type="region of interest" description="Disordered" evidence="1">
    <location>
        <begin position="97"/>
        <end position="141"/>
    </location>
</feature>
<dbReference type="Gene3D" id="3.30.160.20">
    <property type="match status" value="1"/>
</dbReference>
<evidence type="ECO:0000313" key="3">
    <source>
        <dbReference type="EMBL" id="GGF94439.1"/>
    </source>
</evidence>
<evidence type="ECO:0000313" key="4">
    <source>
        <dbReference type="Proteomes" id="UP000632858"/>
    </source>
</evidence>
<dbReference type="NCBIfam" id="NF006718">
    <property type="entry name" value="PRK09256.1"/>
    <property type="match status" value="1"/>
</dbReference>
<organism evidence="3 4">
    <name type="scientific">Arenimonas maotaiensis</name>
    <dbReference type="NCBI Taxonomy" id="1446479"/>
    <lineage>
        <taxon>Bacteria</taxon>
        <taxon>Pseudomonadati</taxon>
        <taxon>Pseudomonadota</taxon>
        <taxon>Gammaproteobacteria</taxon>
        <taxon>Lysobacterales</taxon>
        <taxon>Lysobacteraceae</taxon>
        <taxon>Arenimonas</taxon>
    </lineage>
</organism>
<protein>
    <submittedName>
        <fullName evidence="3">Aminoacyl-tRNA hydrolase</fullName>
    </submittedName>
</protein>
<dbReference type="PANTHER" id="PTHR47814:SF1">
    <property type="entry name" value="PEPTIDYL-TRNA HYDROLASE ARFB"/>
    <property type="match status" value="1"/>
</dbReference>
<name>A0A917CQV2_9GAMM</name>
<dbReference type="GO" id="GO:0043022">
    <property type="term" value="F:ribosome binding"/>
    <property type="evidence" value="ECO:0007669"/>
    <property type="project" value="TreeGrafter"/>
</dbReference>
<keyword evidence="3" id="KW-0378">Hydrolase</keyword>
<dbReference type="InterPro" id="IPR000352">
    <property type="entry name" value="Pep_chain_release_fac_I"/>
</dbReference>
<evidence type="ECO:0000256" key="1">
    <source>
        <dbReference type="SAM" id="MobiDB-lite"/>
    </source>
</evidence>
<dbReference type="Pfam" id="PF00472">
    <property type="entry name" value="RF-1"/>
    <property type="match status" value="1"/>
</dbReference>
<dbReference type="EMBL" id="BMFO01000003">
    <property type="protein sequence ID" value="GGF94439.1"/>
    <property type="molecule type" value="Genomic_DNA"/>
</dbReference>
<dbReference type="GO" id="GO:0003747">
    <property type="term" value="F:translation release factor activity"/>
    <property type="evidence" value="ECO:0007669"/>
    <property type="project" value="InterPro"/>
</dbReference>
<dbReference type="SUPFAM" id="SSF110916">
    <property type="entry name" value="Peptidyl-tRNA hydrolase domain-like"/>
    <property type="match status" value="1"/>
</dbReference>
<comment type="caution">
    <text evidence="3">The sequence shown here is derived from an EMBL/GenBank/DDBJ whole genome shotgun (WGS) entry which is preliminary data.</text>
</comment>
<gene>
    <name evidence="3" type="ORF">GCM10010960_15190</name>
</gene>
<dbReference type="PROSITE" id="PS00745">
    <property type="entry name" value="RF_PROK_I"/>
    <property type="match status" value="1"/>
</dbReference>
<sequence length="141" mass="16110">MIAVSERIAIPEHELIERAIRSSGPGGQNVNKVSTAIELRFFIWGSSALPDEVKQRLAKKRDQRITEAGEIIIQAQRFRSQEQNREDARARLAALVRTALEPPKPRVATKPTRSSQRKRLETKRLHGTLKQDRSKRHLSDE</sequence>